<dbReference type="Gene3D" id="3.40.1170.60">
    <property type="match status" value="1"/>
</dbReference>
<dbReference type="InterPro" id="IPR050116">
    <property type="entry name" value="DNA_polymerase-Y"/>
</dbReference>
<reference evidence="20" key="1">
    <citation type="submission" date="2017-02" db="EMBL/GenBank/DDBJ databases">
        <authorList>
            <person name="Dridi B."/>
        </authorList>
    </citation>
    <scope>NUCLEOTIDE SEQUENCE [LARGE SCALE GENOMIC DNA]</scope>
    <source>
        <strain evidence="20">EB411</strain>
    </source>
</reference>
<keyword evidence="13 16" id="KW-0234">DNA repair</keyword>
<evidence type="ECO:0000256" key="16">
    <source>
        <dbReference type="HAMAP-Rule" id="MF_01113"/>
    </source>
</evidence>
<comment type="subunit">
    <text evidence="16">Monomer.</text>
</comment>
<dbReference type="Proteomes" id="UP000196778">
    <property type="component" value="Unassembled WGS sequence"/>
</dbReference>
<comment type="catalytic activity">
    <reaction evidence="15 16">
        <text>DNA(n) + a 2'-deoxyribonucleoside 5'-triphosphate = DNA(n+1) + diphosphate</text>
        <dbReference type="Rhea" id="RHEA:22508"/>
        <dbReference type="Rhea" id="RHEA-COMP:17339"/>
        <dbReference type="Rhea" id="RHEA-COMP:17340"/>
        <dbReference type="ChEBI" id="CHEBI:33019"/>
        <dbReference type="ChEBI" id="CHEBI:61560"/>
        <dbReference type="ChEBI" id="CHEBI:173112"/>
        <dbReference type="EC" id="2.7.7.7"/>
    </reaction>
</comment>
<organism evidence="19 20">
    <name type="scientific">Mycetocola reblochoni REB411</name>
    <dbReference type="NCBI Taxonomy" id="1255698"/>
    <lineage>
        <taxon>Bacteria</taxon>
        <taxon>Bacillati</taxon>
        <taxon>Actinomycetota</taxon>
        <taxon>Actinomycetes</taxon>
        <taxon>Micrococcales</taxon>
        <taxon>Microbacteriaceae</taxon>
        <taxon>Mycetocola</taxon>
    </lineage>
</organism>
<evidence type="ECO:0000256" key="15">
    <source>
        <dbReference type="ARBA" id="ARBA00049244"/>
    </source>
</evidence>
<evidence type="ECO:0000256" key="14">
    <source>
        <dbReference type="ARBA" id="ARBA00025589"/>
    </source>
</evidence>
<sequence length="419" mass="45063">MRRDVGGGVDNGRVSHQDGRSRQVSDAGVDDPGAHILHVDMDAFYVNVELLDRPELRGRPVIIGHDTGRSVVSSASYEARRFGVSSAMPVARALSLCPSAVVIPPRHERYAEESARVMRVFGQFTPLVEPLSIDEAFLDVAGARRLWGTPGTIARRVKTAVESETGLPCSVGAAGTKFVAKLASGLAKPSGVLLVPVDETLALLRPLPIRRLWGVGQRTAEQLESRAIRTVGDVAAAPVEVLSRIVGPAAAQKLSELARGIDPRPIQLSREEKSIGHETTFASDVADPAVVRRTVLGLADRVAARLRSAGLSAGGVAVKLRYGDFRTVSRSRVLVEPSDVAQRIADVARGLVDECWDSSQPVRLLGVRAERLDGAGSTMQLWNPDESWRDTESTMDELRSRFGASAISRASLLRPRSAE</sequence>
<keyword evidence="3 16" id="KW-0515">Mutator protein</keyword>
<dbReference type="InterPro" id="IPR053848">
    <property type="entry name" value="IMS_HHH_1"/>
</dbReference>
<evidence type="ECO:0000256" key="4">
    <source>
        <dbReference type="ARBA" id="ARBA00022490"/>
    </source>
</evidence>
<evidence type="ECO:0000256" key="3">
    <source>
        <dbReference type="ARBA" id="ARBA00022457"/>
    </source>
</evidence>
<evidence type="ECO:0000313" key="20">
    <source>
        <dbReference type="Proteomes" id="UP000196778"/>
    </source>
</evidence>
<dbReference type="PANTHER" id="PTHR11076">
    <property type="entry name" value="DNA REPAIR POLYMERASE UMUC / TRANSFERASE FAMILY MEMBER"/>
    <property type="match status" value="1"/>
</dbReference>
<name>A0A1R4JCH9_9MICO</name>
<comment type="similarity">
    <text evidence="2 16">Belongs to the DNA polymerase type-Y family.</text>
</comment>
<evidence type="ECO:0000256" key="7">
    <source>
        <dbReference type="ARBA" id="ARBA00022705"/>
    </source>
</evidence>
<feature type="binding site" evidence="16">
    <location>
        <position position="134"/>
    </location>
    <ligand>
        <name>Mg(2+)</name>
        <dbReference type="ChEBI" id="CHEBI:18420"/>
    </ligand>
</feature>
<dbReference type="InterPro" id="IPR001126">
    <property type="entry name" value="UmuC"/>
</dbReference>
<accession>A0A1R4JCH9</accession>
<dbReference type="HAMAP" id="MF_01113">
    <property type="entry name" value="DNApol_IV"/>
    <property type="match status" value="1"/>
</dbReference>
<dbReference type="NCBIfam" id="NF003015">
    <property type="entry name" value="PRK03858.1"/>
    <property type="match status" value="1"/>
</dbReference>
<keyword evidence="20" id="KW-1185">Reference proteome</keyword>
<feature type="site" description="Substrate discrimination" evidence="16">
    <location>
        <position position="45"/>
    </location>
</feature>
<feature type="binding site" evidence="16">
    <location>
        <position position="40"/>
    </location>
    <ligand>
        <name>Mg(2+)</name>
        <dbReference type="ChEBI" id="CHEBI:18420"/>
    </ligand>
</feature>
<dbReference type="InterPro" id="IPR017961">
    <property type="entry name" value="DNA_pol_Y-fam_little_finger"/>
</dbReference>
<feature type="region of interest" description="Disordered" evidence="17">
    <location>
        <begin position="1"/>
        <end position="29"/>
    </location>
</feature>
<dbReference type="GO" id="GO:0005829">
    <property type="term" value="C:cytosol"/>
    <property type="evidence" value="ECO:0007669"/>
    <property type="project" value="TreeGrafter"/>
</dbReference>
<dbReference type="SUPFAM" id="SSF100879">
    <property type="entry name" value="Lesion bypass DNA polymerase (Y-family), little finger domain"/>
    <property type="match status" value="1"/>
</dbReference>
<comment type="function">
    <text evidence="14 16">Poorly processive, error-prone DNA polymerase involved in untargeted mutagenesis. Copies undamaged DNA at stalled replication forks, which arise in vivo from mismatched or misaligned primer ends. These misaligned primers can be extended by PolIV. Exhibits no 3'-5' exonuclease (proofreading) activity. May be involved in translesional synthesis, in conjunction with the beta clamp from PolIII.</text>
</comment>
<dbReference type="EC" id="2.7.7.7" evidence="16"/>
<dbReference type="Pfam" id="PF21999">
    <property type="entry name" value="IMS_HHH_1"/>
    <property type="match status" value="1"/>
</dbReference>
<dbReference type="GO" id="GO:0000287">
    <property type="term" value="F:magnesium ion binding"/>
    <property type="evidence" value="ECO:0007669"/>
    <property type="project" value="UniProtKB-UniRule"/>
</dbReference>
<keyword evidence="12 16" id="KW-0238">DNA-binding</keyword>
<protein>
    <recommendedName>
        <fullName evidence="16">DNA polymerase IV</fullName>
        <shortName evidence="16">Pol IV</shortName>
        <ecNumber evidence="16">2.7.7.7</ecNumber>
    </recommendedName>
</protein>
<feature type="active site" evidence="16">
    <location>
        <position position="135"/>
    </location>
</feature>
<evidence type="ECO:0000256" key="10">
    <source>
        <dbReference type="ARBA" id="ARBA00022842"/>
    </source>
</evidence>
<keyword evidence="6 16" id="KW-0548">Nucleotidyltransferase</keyword>
<dbReference type="GO" id="GO:0009432">
    <property type="term" value="P:SOS response"/>
    <property type="evidence" value="ECO:0007669"/>
    <property type="project" value="TreeGrafter"/>
</dbReference>
<dbReference type="EMBL" id="FUKR01000036">
    <property type="protein sequence ID" value="SJN29736.1"/>
    <property type="molecule type" value="Genomic_DNA"/>
</dbReference>
<gene>
    <name evidence="16" type="primary">dinB</name>
    <name evidence="19" type="ORF">FM119_06765</name>
</gene>
<feature type="compositionally biased region" description="Gly residues" evidence="17">
    <location>
        <begin position="1"/>
        <end position="10"/>
    </location>
</feature>
<dbReference type="InterPro" id="IPR043502">
    <property type="entry name" value="DNA/RNA_pol_sf"/>
</dbReference>
<evidence type="ECO:0000313" key="19">
    <source>
        <dbReference type="EMBL" id="SJN29736.1"/>
    </source>
</evidence>
<keyword evidence="7 16" id="KW-0235">DNA replication</keyword>
<dbReference type="Pfam" id="PF00817">
    <property type="entry name" value="IMS"/>
    <property type="match status" value="1"/>
</dbReference>
<dbReference type="NCBIfam" id="NF002677">
    <property type="entry name" value="PRK02406.1"/>
    <property type="match status" value="1"/>
</dbReference>
<keyword evidence="8 16" id="KW-0479">Metal-binding</keyword>
<evidence type="ECO:0000256" key="8">
    <source>
        <dbReference type="ARBA" id="ARBA00022723"/>
    </source>
</evidence>
<evidence type="ECO:0000259" key="18">
    <source>
        <dbReference type="PROSITE" id="PS50173"/>
    </source>
</evidence>
<evidence type="ECO:0000256" key="5">
    <source>
        <dbReference type="ARBA" id="ARBA00022679"/>
    </source>
</evidence>
<keyword evidence="9 16" id="KW-0227">DNA damage</keyword>
<keyword evidence="11 16" id="KW-0239">DNA-directed DNA polymerase</keyword>
<dbReference type="FunFam" id="3.40.1170.60:FF:000001">
    <property type="entry name" value="DNA polymerase IV"/>
    <property type="match status" value="1"/>
</dbReference>
<comment type="cofactor">
    <cofactor evidence="16">
        <name>Mg(2+)</name>
        <dbReference type="ChEBI" id="CHEBI:18420"/>
    </cofactor>
    <text evidence="16">Binds 2 magnesium ions per subunit.</text>
</comment>
<dbReference type="GO" id="GO:0003684">
    <property type="term" value="F:damaged DNA binding"/>
    <property type="evidence" value="ECO:0007669"/>
    <property type="project" value="InterPro"/>
</dbReference>
<dbReference type="InterPro" id="IPR022880">
    <property type="entry name" value="DNApol_IV"/>
</dbReference>
<dbReference type="SUPFAM" id="SSF56672">
    <property type="entry name" value="DNA/RNA polymerases"/>
    <property type="match status" value="1"/>
</dbReference>
<dbReference type="AlphaFoldDB" id="A0A1R4JCH9"/>
<dbReference type="PROSITE" id="PS50173">
    <property type="entry name" value="UMUC"/>
    <property type="match status" value="1"/>
</dbReference>
<evidence type="ECO:0000256" key="17">
    <source>
        <dbReference type="SAM" id="MobiDB-lite"/>
    </source>
</evidence>
<dbReference type="Gene3D" id="1.10.150.20">
    <property type="entry name" value="5' to 3' exonuclease, C-terminal subdomain"/>
    <property type="match status" value="1"/>
</dbReference>
<dbReference type="CDD" id="cd03586">
    <property type="entry name" value="PolY_Pol_IV_kappa"/>
    <property type="match status" value="1"/>
</dbReference>
<evidence type="ECO:0000256" key="6">
    <source>
        <dbReference type="ARBA" id="ARBA00022695"/>
    </source>
</evidence>
<evidence type="ECO:0000256" key="9">
    <source>
        <dbReference type="ARBA" id="ARBA00022763"/>
    </source>
</evidence>
<keyword evidence="10 16" id="KW-0460">Magnesium</keyword>
<comment type="subcellular location">
    <subcellularLocation>
        <location evidence="1 16">Cytoplasm</location>
    </subcellularLocation>
</comment>
<dbReference type="InterPro" id="IPR036775">
    <property type="entry name" value="DNA_pol_Y-fam_lit_finger_sf"/>
</dbReference>
<dbReference type="Pfam" id="PF11799">
    <property type="entry name" value="IMS_C"/>
    <property type="match status" value="1"/>
</dbReference>
<evidence type="ECO:0000256" key="12">
    <source>
        <dbReference type="ARBA" id="ARBA00023125"/>
    </source>
</evidence>
<proteinExistence type="inferred from homology"/>
<dbReference type="PANTHER" id="PTHR11076:SF33">
    <property type="entry name" value="DNA POLYMERASE KAPPA"/>
    <property type="match status" value="1"/>
</dbReference>
<keyword evidence="4 16" id="KW-0963">Cytoplasm</keyword>
<dbReference type="GO" id="GO:0006281">
    <property type="term" value="P:DNA repair"/>
    <property type="evidence" value="ECO:0007669"/>
    <property type="project" value="UniProtKB-UniRule"/>
</dbReference>
<keyword evidence="5 16" id="KW-0808">Transferase</keyword>
<dbReference type="Gene3D" id="3.30.1490.100">
    <property type="entry name" value="DNA polymerase, Y-family, little finger domain"/>
    <property type="match status" value="1"/>
</dbReference>
<dbReference type="Gene3D" id="3.30.70.270">
    <property type="match status" value="1"/>
</dbReference>
<dbReference type="InterPro" id="IPR043128">
    <property type="entry name" value="Rev_trsase/Diguanyl_cyclase"/>
</dbReference>
<evidence type="ECO:0000256" key="2">
    <source>
        <dbReference type="ARBA" id="ARBA00010945"/>
    </source>
</evidence>
<evidence type="ECO:0000256" key="1">
    <source>
        <dbReference type="ARBA" id="ARBA00004496"/>
    </source>
</evidence>
<evidence type="ECO:0000256" key="11">
    <source>
        <dbReference type="ARBA" id="ARBA00022932"/>
    </source>
</evidence>
<dbReference type="GO" id="GO:0006261">
    <property type="term" value="P:DNA-templated DNA replication"/>
    <property type="evidence" value="ECO:0007669"/>
    <property type="project" value="UniProtKB-UniRule"/>
</dbReference>
<dbReference type="GO" id="GO:0003887">
    <property type="term" value="F:DNA-directed DNA polymerase activity"/>
    <property type="evidence" value="ECO:0007669"/>
    <property type="project" value="UniProtKB-UniRule"/>
</dbReference>
<feature type="domain" description="UmuC" evidence="18">
    <location>
        <begin position="36"/>
        <end position="216"/>
    </location>
</feature>
<dbReference type="GO" id="GO:0042276">
    <property type="term" value="P:error-prone translesion synthesis"/>
    <property type="evidence" value="ECO:0007669"/>
    <property type="project" value="TreeGrafter"/>
</dbReference>
<feature type="compositionally biased region" description="Basic and acidic residues" evidence="17">
    <location>
        <begin position="13"/>
        <end position="23"/>
    </location>
</feature>
<evidence type="ECO:0000256" key="13">
    <source>
        <dbReference type="ARBA" id="ARBA00023204"/>
    </source>
</evidence>